<evidence type="ECO:0000259" key="2">
    <source>
        <dbReference type="Pfam" id="PF01106"/>
    </source>
</evidence>
<name>A0AAV8ULC6_9RHOD</name>
<comment type="caution">
    <text evidence="3">The sequence shown here is derived from an EMBL/GenBank/DDBJ whole genome shotgun (WGS) entry which is preliminary data.</text>
</comment>
<dbReference type="SUPFAM" id="SSF117916">
    <property type="entry name" value="Fe-S cluster assembly (FSCA) domain-like"/>
    <property type="match status" value="2"/>
</dbReference>
<dbReference type="PANTHER" id="PTHR11178:SF25">
    <property type="entry name" value="NIFU-LIKE PROTEIN 3, CHLOROPLASTIC"/>
    <property type="match status" value="1"/>
</dbReference>
<dbReference type="GO" id="GO:0009536">
    <property type="term" value="C:plastid"/>
    <property type="evidence" value="ECO:0007669"/>
    <property type="project" value="UniProtKB-ARBA"/>
</dbReference>
<organism evidence="3 4">
    <name type="scientific">Rhodosorus marinus</name>
    <dbReference type="NCBI Taxonomy" id="101924"/>
    <lineage>
        <taxon>Eukaryota</taxon>
        <taxon>Rhodophyta</taxon>
        <taxon>Stylonematophyceae</taxon>
        <taxon>Stylonematales</taxon>
        <taxon>Stylonemataceae</taxon>
        <taxon>Rhodosorus</taxon>
    </lineage>
</organism>
<proteinExistence type="inferred from homology"/>
<reference evidence="3 4" key="1">
    <citation type="journal article" date="2023" name="Nat. Commun.">
        <title>Origin of minicircular mitochondrial genomes in red algae.</title>
        <authorList>
            <person name="Lee Y."/>
            <person name="Cho C.H."/>
            <person name="Lee Y.M."/>
            <person name="Park S.I."/>
            <person name="Yang J.H."/>
            <person name="West J.A."/>
            <person name="Bhattacharya D."/>
            <person name="Yoon H.S."/>
        </authorList>
    </citation>
    <scope>NUCLEOTIDE SEQUENCE [LARGE SCALE GENOMIC DNA]</scope>
    <source>
        <strain evidence="3 4">CCMP1338</strain>
        <tissue evidence="3">Whole cell</tissue>
    </source>
</reference>
<dbReference type="GO" id="GO:0005198">
    <property type="term" value="F:structural molecule activity"/>
    <property type="evidence" value="ECO:0007669"/>
    <property type="project" value="UniProtKB-ARBA"/>
</dbReference>
<comment type="similarity">
    <text evidence="1">Belongs to the NifU family.</text>
</comment>
<dbReference type="Gene3D" id="3.30.300.130">
    <property type="entry name" value="Fe-S cluster assembly (FSCA)"/>
    <property type="match status" value="2"/>
</dbReference>
<dbReference type="GO" id="GO:0005506">
    <property type="term" value="F:iron ion binding"/>
    <property type="evidence" value="ECO:0007669"/>
    <property type="project" value="InterPro"/>
</dbReference>
<dbReference type="AlphaFoldDB" id="A0AAV8ULC6"/>
<dbReference type="FunFam" id="3.30.300.130:FF:000003">
    <property type="entry name" value="NifU-like protein 3, chloroplastic"/>
    <property type="match status" value="1"/>
</dbReference>
<dbReference type="GO" id="GO:0051536">
    <property type="term" value="F:iron-sulfur cluster binding"/>
    <property type="evidence" value="ECO:0007669"/>
    <property type="project" value="InterPro"/>
</dbReference>
<feature type="domain" description="NIF system FeS cluster assembly NifU C-terminal" evidence="2">
    <location>
        <begin position="157"/>
        <end position="222"/>
    </location>
</feature>
<accession>A0AAV8ULC6</accession>
<dbReference type="GO" id="GO:0005739">
    <property type="term" value="C:mitochondrion"/>
    <property type="evidence" value="ECO:0007669"/>
    <property type="project" value="TreeGrafter"/>
</dbReference>
<keyword evidence="4" id="KW-1185">Reference proteome</keyword>
<dbReference type="InterPro" id="IPR034904">
    <property type="entry name" value="FSCA_dom_sf"/>
</dbReference>
<dbReference type="Proteomes" id="UP001157974">
    <property type="component" value="Unassembled WGS sequence"/>
</dbReference>
<dbReference type="GO" id="GO:0016226">
    <property type="term" value="P:iron-sulfur cluster assembly"/>
    <property type="evidence" value="ECO:0007669"/>
    <property type="project" value="InterPro"/>
</dbReference>
<evidence type="ECO:0000256" key="1">
    <source>
        <dbReference type="ARBA" id="ARBA00006420"/>
    </source>
</evidence>
<sequence length="225" mass="23892">MEDLSLGFLSGAVGEVVHRGGVSSRCARGREFQEFQNGAAARGRVVVRVSTPQSPVAAGVSENAEVIDEVMELSLENVEKVLDELRPYLIADGGNCSVHEIDGATVKLLLEGACGSCVSSAVTMSMGIEKRLKEKIPEIEAVVQTTPEGPELNEENVEGVLNEVRPFLNVAGGTIELTSVTGVGGPQPMVRMKMSGTGSAITSVKMEITQRLRRNFPSIGQVIIK</sequence>
<dbReference type="PANTHER" id="PTHR11178">
    <property type="entry name" value="IRON-SULFUR CLUSTER SCAFFOLD PROTEIN NFU-RELATED"/>
    <property type="match status" value="1"/>
</dbReference>
<feature type="domain" description="NIF system FeS cluster assembly NifU C-terminal" evidence="2">
    <location>
        <begin position="78"/>
        <end position="143"/>
    </location>
</feature>
<dbReference type="EMBL" id="JAMWBK010000007">
    <property type="protein sequence ID" value="KAJ8903355.1"/>
    <property type="molecule type" value="Genomic_DNA"/>
</dbReference>
<gene>
    <name evidence="3" type="ORF">NDN08_004463</name>
</gene>
<protein>
    <recommendedName>
        <fullName evidence="2">NIF system FeS cluster assembly NifU C-terminal domain-containing protein</fullName>
    </recommendedName>
</protein>
<evidence type="ECO:0000313" key="3">
    <source>
        <dbReference type="EMBL" id="KAJ8903355.1"/>
    </source>
</evidence>
<evidence type="ECO:0000313" key="4">
    <source>
        <dbReference type="Proteomes" id="UP001157974"/>
    </source>
</evidence>
<dbReference type="Pfam" id="PF01106">
    <property type="entry name" value="NifU"/>
    <property type="match status" value="2"/>
</dbReference>
<dbReference type="InterPro" id="IPR001075">
    <property type="entry name" value="NIF_FeS_clus_asmbl_NifU_C"/>
</dbReference>